<dbReference type="RefSeq" id="WP_109572416.1">
    <property type="nucleotide sequence ID" value="NZ_UHJL01000001.1"/>
</dbReference>
<evidence type="ECO:0000259" key="3">
    <source>
        <dbReference type="Pfam" id="PF18935"/>
    </source>
</evidence>
<gene>
    <name evidence="4" type="ORF">SAMN05661053_1168</name>
</gene>
<feature type="transmembrane region" description="Helical" evidence="1">
    <location>
        <begin position="110"/>
        <end position="129"/>
    </location>
</feature>
<accession>A0A380RYH1</accession>
<dbReference type="AlphaFoldDB" id="A0A380RYH1"/>
<evidence type="ECO:0000313" key="4">
    <source>
        <dbReference type="EMBL" id="SUQ19922.1"/>
    </source>
</evidence>
<keyword evidence="1" id="KW-0472">Membrane</keyword>
<keyword evidence="1" id="KW-0812">Transmembrane</keyword>
<keyword evidence="1" id="KW-1133">Transmembrane helix</keyword>
<feature type="domain" description="DUF5683" evidence="3">
    <location>
        <begin position="232"/>
        <end position="349"/>
    </location>
</feature>
<feature type="chain" id="PRO_5016846832" description="DUF5683 domain-containing protein" evidence="2">
    <location>
        <begin position="20"/>
        <end position="361"/>
    </location>
</feature>
<keyword evidence="2" id="KW-0732">Signal</keyword>
<dbReference type="Pfam" id="PF18935">
    <property type="entry name" value="DUF5683"/>
    <property type="match status" value="1"/>
</dbReference>
<feature type="transmembrane region" description="Helical" evidence="1">
    <location>
        <begin position="257"/>
        <end position="280"/>
    </location>
</feature>
<evidence type="ECO:0000256" key="1">
    <source>
        <dbReference type="SAM" id="Phobius"/>
    </source>
</evidence>
<feature type="signal peptide" evidence="2">
    <location>
        <begin position="1"/>
        <end position="19"/>
    </location>
</feature>
<name>A0A380RYH1_FIBSU</name>
<sequence length="361" mass="40794">MTLKSFITALLVLCVAIFAQTGAPVAPADSAYVPHADADEDSDDEDVPEPPADVDFEVATTPLVKGKTGILAIDTLPVNEWDIPTKRNSLKYAMLFSLLPGGGQYYTEHYVRGGFLTGIEGLLIYDVFFNRSYQRDRLLDRARPFQDSVLYFTTKVLEANKNKASRDSIAVYHAKRLEFLERVRAQSDKKMEQEDVRKAELAWLIGVHLYGMFDTFGIWYNNNYRSTEYRDMKTAVLWGLLPGGGQIFNRDFGKAGLVYMGILGAIASVSTSQNMVNYYLDRKHLVEKENPKSEEYDRITERITYYRKNRNTYIWGGVLIYLYSIADAAVDALLSDFDNPLHMAVLPNFNGGAQAVMSLDF</sequence>
<evidence type="ECO:0000256" key="2">
    <source>
        <dbReference type="SAM" id="SignalP"/>
    </source>
</evidence>
<feature type="transmembrane region" description="Helical" evidence="1">
    <location>
        <begin position="201"/>
        <end position="220"/>
    </location>
</feature>
<proteinExistence type="predicted"/>
<evidence type="ECO:0000313" key="5">
    <source>
        <dbReference type="Proteomes" id="UP000255423"/>
    </source>
</evidence>
<feature type="transmembrane region" description="Helical" evidence="1">
    <location>
        <begin position="312"/>
        <end position="334"/>
    </location>
</feature>
<reference evidence="4 5" key="1">
    <citation type="submission" date="2017-08" db="EMBL/GenBank/DDBJ databases">
        <authorList>
            <person name="de Groot N.N."/>
        </authorList>
    </citation>
    <scope>NUCLEOTIDE SEQUENCE [LARGE SCALE GENOMIC DNA]</scope>
    <source>
        <strain evidence="4 5">HM2</strain>
    </source>
</reference>
<organism evidence="4 5">
    <name type="scientific">Fibrobacter succinogenes</name>
    <name type="common">Bacteroides succinogenes</name>
    <dbReference type="NCBI Taxonomy" id="833"/>
    <lineage>
        <taxon>Bacteria</taxon>
        <taxon>Pseudomonadati</taxon>
        <taxon>Fibrobacterota</taxon>
        <taxon>Fibrobacteria</taxon>
        <taxon>Fibrobacterales</taxon>
        <taxon>Fibrobacteraceae</taxon>
        <taxon>Fibrobacter</taxon>
    </lineage>
</organism>
<dbReference type="Proteomes" id="UP000255423">
    <property type="component" value="Unassembled WGS sequence"/>
</dbReference>
<dbReference type="InterPro" id="IPR043738">
    <property type="entry name" value="DUF5683"/>
</dbReference>
<dbReference type="EMBL" id="UHJL01000001">
    <property type="protein sequence ID" value="SUQ19922.1"/>
    <property type="molecule type" value="Genomic_DNA"/>
</dbReference>
<protein>
    <recommendedName>
        <fullName evidence="3">DUF5683 domain-containing protein</fullName>
    </recommendedName>
</protein>